<dbReference type="AlphaFoldDB" id="A0A139WXZ2"/>
<protein>
    <submittedName>
        <fullName evidence="1">Uncharacterized protein</fullName>
    </submittedName>
</protein>
<comment type="caution">
    <text evidence="1">The sequence shown here is derived from an EMBL/GenBank/DDBJ whole genome shotgun (WGS) entry which is preliminary data.</text>
</comment>
<keyword evidence="2" id="KW-1185">Reference proteome</keyword>
<accession>A0A139WXZ2</accession>
<reference evidence="1 2" key="1">
    <citation type="journal article" date="2013" name="Genome Biol. Evol.">
        <title>Genomes of Stigonematalean cyanobacteria (subsection V) and the evolution of oxygenic photosynthesis from prokaryotes to plastids.</title>
        <authorList>
            <person name="Dagan T."/>
            <person name="Roettger M."/>
            <person name="Stucken K."/>
            <person name="Landan G."/>
            <person name="Koch R."/>
            <person name="Major P."/>
            <person name="Gould S.B."/>
            <person name="Goremykin V.V."/>
            <person name="Rippka R."/>
            <person name="Tandeau de Marsac N."/>
            <person name="Gugger M."/>
            <person name="Lockhart P.J."/>
            <person name="Allen J.F."/>
            <person name="Brune I."/>
            <person name="Maus I."/>
            <person name="Puhler A."/>
            <person name="Martin W.F."/>
        </authorList>
    </citation>
    <scope>NUCLEOTIDE SEQUENCE [LARGE SCALE GENOMIC DNA]</scope>
    <source>
        <strain evidence="1 2">PCC 7110</strain>
    </source>
</reference>
<dbReference type="RefSeq" id="WP_017747531.1">
    <property type="nucleotide sequence ID" value="NZ_KQ976354.1"/>
</dbReference>
<dbReference type="OrthoDB" id="262740at2"/>
<dbReference type="Proteomes" id="UP000076925">
    <property type="component" value="Unassembled WGS sequence"/>
</dbReference>
<evidence type="ECO:0000313" key="2">
    <source>
        <dbReference type="Proteomes" id="UP000076925"/>
    </source>
</evidence>
<proteinExistence type="predicted"/>
<organism evidence="1 2">
    <name type="scientific">Scytonema hofmannii PCC 7110</name>
    <dbReference type="NCBI Taxonomy" id="128403"/>
    <lineage>
        <taxon>Bacteria</taxon>
        <taxon>Bacillati</taxon>
        <taxon>Cyanobacteriota</taxon>
        <taxon>Cyanophyceae</taxon>
        <taxon>Nostocales</taxon>
        <taxon>Scytonemataceae</taxon>
        <taxon>Scytonema</taxon>
    </lineage>
</organism>
<dbReference type="STRING" id="128403.WA1_47520"/>
<evidence type="ECO:0000313" key="1">
    <source>
        <dbReference type="EMBL" id="KYC37273.1"/>
    </source>
</evidence>
<gene>
    <name evidence="1" type="ORF">WA1_47520</name>
</gene>
<dbReference type="EMBL" id="ANNX02000047">
    <property type="protein sequence ID" value="KYC37273.1"/>
    <property type="molecule type" value="Genomic_DNA"/>
</dbReference>
<name>A0A139WXZ2_9CYAN</name>
<sequence length="376" mass="40180">MLKGINLTLMVGSVVPVPVPQVVLEALTSLSVTTSAEGKSGFQLSFTLSNRSPLQTLFLLSKSSPFPLMRVIIIVTLNGTPNVIMDGVMTNHQIAPGGNSGNSTLTITGEDLTVVMDKQDFSGFPFPATPPEGRVALLLAKYAFLGLIPLIVPSIQVYIPIPTNSIPAQQGTDLNYINELAEQVGYKFYIEPGPAVGTNTAYWGPQIKIGAPQPALNINMDTFTNVESLNFTFDNNLNTIPTVYIYNELTKGTIKIPIPPITPLSPPLGLLPPIATRLAPVSDNLSKRSIPQAVMLGLAKAAKSAEAVTGEGTLDVLRYGRILKARKLVGVRGAGIAFDGLYYVTSVTHNIKPGEYKQSFKLSRNGLISTLPVVVP</sequence>